<name>A0AA38CXH9_9ENTE</name>
<keyword evidence="1" id="KW-1133">Transmembrane helix</keyword>
<reference evidence="2 4" key="1">
    <citation type="journal article" date="2012" name="Int. J. Syst. Evol. Microbiol.">
        <title>Characterization of Tetragenococcus strains from sugar thick juice reveals a novel species, Tetragenococcus osmophilus sp. nov., and divides Tetragenococcus halophilus into two subspecies, T. halophilus subsp. halophilus subsp. nov. and T. halophilus subsp. flandriensis subsp. nov.</title>
        <authorList>
            <person name="Juste A."/>
            <person name="Van Trappen S."/>
            <person name="Verreth C."/>
            <person name="Cleenwerck I."/>
            <person name="De Vos P."/>
            <person name="Lievens B."/>
            <person name="Willems K.A."/>
        </authorList>
    </citation>
    <scope>NUCLEOTIDE SEQUENCE [LARGE SCALE GENOMIC DNA]</scope>
    <source>
        <strain evidence="2 4">JCM 31126</strain>
    </source>
</reference>
<feature type="transmembrane region" description="Helical" evidence="1">
    <location>
        <begin position="7"/>
        <end position="28"/>
    </location>
</feature>
<keyword evidence="1" id="KW-0472">Membrane</keyword>
<dbReference type="RefSeq" id="WP_123934995.1">
    <property type="nucleotide sequence ID" value="NZ_BSUW01000001.1"/>
</dbReference>
<feature type="transmembrane region" description="Helical" evidence="1">
    <location>
        <begin position="34"/>
        <end position="55"/>
    </location>
</feature>
<evidence type="ECO:0000313" key="2">
    <source>
        <dbReference type="EMBL" id="AYW47674.1"/>
    </source>
</evidence>
<dbReference type="KEGG" id="too:C7K38_04320"/>
<gene>
    <name evidence="2" type="ORF">C7K38_04320</name>
    <name evidence="3" type="ORF">GCM10025885_17650</name>
</gene>
<reference evidence="3 5" key="2">
    <citation type="journal article" date="2014" name="Int. J. Syst. Evol. Microbiol.">
        <title>Complete genome sequence of Corynebacterium casei LMG S-19264T (=DSM 44701T), isolated from a smear-ripened cheese.</title>
        <authorList>
            <consortium name="US DOE Joint Genome Institute (JGI-PGF)"/>
            <person name="Walter F."/>
            <person name="Albersmeier A."/>
            <person name="Kalinowski J."/>
            <person name="Ruckert C."/>
        </authorList>
    </citation>
    <scope>NUCLEOTIDE SEQUENCE [LARGE SCALE GENOMIC DNA]</scope>
    <source>
        <strain evidence="3 5">NBRC 114545</strain>
    </source>
</reference>
<evidence type="ECO:0000313" key="4">
    <source>
        <dbReference type="Proteomes" id="UP000268310"/>
    </source>
</evidence>
<keyword evidence="4" id="KW-1185">Reference proteome</keyword>
<keyword evidence="1" id="KW-0812">Transmembrane</keyword>
<dbReference type="Proteomes" id="UP001157039">
    <property type="component" value="Unassembled WGS sequence"/>
</dbReference>
<protein>
    <submittedName>
        <fullName evidence="3">Uncharacterized protein</fullName>
    </submittedName>
</protein>
<organism evidence="3 5">
    <name type="scientific">Tetragenococcus osmophilus</name>
    <dbReference type="NCBI Taxonomy" id="526944"/>
    <lineage>
        <taxon>Bacteria</taxon>
        <taxon>Bacillati</taxon>
        <taxon>Bacillota</taxon>
        <taxon>Bacilli</taxon>
        <taxon>Lactobacillales</taxon>
        <taxon>Enterococcaceae</taxon>
        <taxon>Tetragenococcus</taxon>
    </lineage>
</organism>
<evidence type="ECO:0000313" key="3">
    <source>
        <dbReference type="EMBL" id="GMA72716.1"/>
    </source>
</evidence>
<sequence length="65" mass="7333">MKNRSSFLNILLIFVGLVVASVLLQFLLALATGVLGLVFKFGIPLLIIGGIIYWLTTKRPRRYKR</sequence>
<accession>A0AA38CXH9</accession>
<evidence type="ECO:0000313" key="5">
    <source>
        <dbReference type="Proteomes" id="UP001157039"/>
    </source>
</evidence>
<reference evidence="2" key="3">
    <citation type="submission" date="2018-03" db="EMBL/GenBank/DDBJ databases">
        <authorList>
            <person name="Jeon C.O."/>
        </authorList>
    </citation>
    <scope>NUCLEOTIDE SEQUENCE</scope>
    <source>
        <strain evidence="2">JCM 31126</strain>
    </source>
</reference>
<dbReference type="AlphaFoldDB" id="A0AA38CXH9"/>
<evidence type="ECO:0000256" key="1">
    <source>
        <dbReference type="SAM" id="Phobius"/>
    </source>
</evidence>
<reference evidence="3" key="4">
    <citation type="submission" date="2023-02" db="EMBL/GenBank/DDBJ databases">
        <authorList>
            <person name="Sun Q."/>
            <person name="Mori K."/>
        </authorList>
    </citation>
    <scope>NUCLEOTIDE SEQUENCE</scope>
    <source>
        <strain evidence="3">NBRC 114545</strain>
    </source>
</reference>
<dbReference type="Proteomes" id="UP000268310">
    <property type="component" value="Chromosome"/>
</dbReference>
<dbReference type="EMBL" id="CP027783">
    <property type="protein sequence ID" value="AYW47674.1"/>
    <property type="molecule type" value="Genomic_DNA"/>
</dbReference>
<proteinExistence type="predicted"/>
<dbReference type="EMBL" id="BSUW01000001">
    <property type="protein sequence ID" value="GMA72716.1"/>
    <property type="molecule type" value="Genomic_DNA"/>
</dbReference>